<gene>
    <name evidence="1" type="ORF">TIFTF001_055146</name>
</gene>
<accession>A0AA88EAX8</accession>
<comment type="caution">
    <text evidence="1">The sequence shown here is derived from an EMBL/GenBank/DDBJ whole genome shotgun (WGS) entry which is preliminary data.</text>
</comment>
<sequence>MVAPENISFTRSKNEIYHGLRAVAIGTRGCQQRAVVKAREREKNDTRRATVRISPTIRTHAHGAVRHGFPTTATECRDPLRSHLVMASNPVISPSS</sequence>
<name>A0AA88EAX8_FICCA</name>
<keyword evidence="2" id="KW-1185">Reference proteome</keyword>
<evidence type="ECO:0000313" key="2">
    <source>
        <dbReference type="Proteomes" id="UP001187192"/>
    </source>
</evidence>
<dbReference type="AlphaFoldDB" id="A0AA88EAX8"/>
<dbReference type="Proteomes" id="UP001187192">
    <property type="component" value="Unassembled WGS sequence"/>
</dbReference>
<dbReference type="EMBL" id="BTGU01016481">
    <property type="protein sequence ID" value="GMN71349.1"/>
    <property type="molecule type" value="Genomic_DNA"/>
</dbReference>
<proteinExistence type="predicted"/>
<protein>
    <submittedName>
        <fullName evidence="1">Uncharacterized protein</fullName>
    </submittedName>
</protein>
<reference evidence="1" key="1">
    <citation type="submission" date="2023-07" db="EMBL/GenBank/DDBJ databases">
        <title>draft genome sequence of fig (Ficus carica).</title>
        <authorList>
            <person name="Takahashi T."/>
            <person name="Nishimura K."/>
        </authorList>
    </citation>
    <scope>NUCLEOTIDE SEQUENCE</scope>
</reference>
<evidence type="ECO:0000313" key="1">
    <source>
        <dbReference type="EMBL" id="GMN71349.1"/>
    </source>
</evidence>
<organism evidence="1 2">
    <name type="scientific">Ficus carica</name>
    <name type="common">Common fig</name>
    <dbReference type="NCBI Taxonomy" id="3494"/>
    <lineage>
        <taxon>Eukaryota</taxon>
        <taxon>Viridiplantae</taxon>
        <taxon>Streptophyta</taxon>
        <taxon>Embryophyta</taxon>
        <taxon>Tracheophyta</taxon>
        <taxon>Spermatophyta</taxon>
        <taxon>Magnoliopsida</taxon>
        <taxon>eudicotyledons</taxon>
        <taxon>Gunneridae</taxon>
        <taxon>Pentapetalae</taxon>
        <taxon>rosids</taxon>
        <taxon>fabids</taxon>
        <taxon>Rosales</taxon>
        <taxon>Moraceae</taxon>
        <taxon>Ficeae</taxon>
        <taxon>Ficus</taxon>
    </lineage>
</organism>